<protein>
    <submittedName>
        <fullName evidence="6">Tripartite ATP-independent transporter DctP family solute receptor</fullName>
    </submittedName>
</protein>
<dbReference type="InterPro" id="IPR038404">
    <property type="entry name" value="TRAP_DctP_sf"/>
</dbReference>
<comment type="similarity">
    <text evidence="2">Belongs to the bacterial solute-binding protein 7 family.</text>
</comment>
<organism evidence="6 7">
    <name type="scientific">Roseospira visakhapatnamensis</name>
    <dbReference type="NCBI Taxonomy" id="390880"/>
    <lineage>
        <taxon>Bacteria</taxon>
        <taxon>Pseudomonadati</taxon>
        <taxon>Pseudomonadota</taxon>
        <taxon>Alphaproteobacteria</taxon>
        <taxon>Rhodospirillales</taxon>
        <taxon>Rhodospirillaceae</taxon>
        <taxon>Roseospira</taxon>
    </lineage>
</organism>
<comment type="subcellular location">
    <subcellularLocation>
        <location evidence="1">Cell envelope</location>
    </subcellularLocation>
</comment>
<sequence>MTRSVSLKTLTAASLLAAVAAVGPAWAADVTIRLAHLNPADPFESHSGAMAATFKSLVETASGGEIAVEVYPNGQLGKDNEVIQQVRDGIVQATISSAGGVAQHYPLVGVFDIPFAFPNIAVSNRVMDLSSEFGQTFAADLEEATGTKVLGLLDSGGFFAFTNSKRPIETVADMDGLRIRTMTLPTHQAMVDSLGAQPTPLPWAEVYTALQTGVADGQMNPIPVIAFANFDEVQQYLSITNHVITPYLWLMNGAFYADLSERHQDIVDWAAEVSVEAGRGVSRVIEASERGLPKLASNMEVNAVSPEEQAKFAAAAQPAVRALIEEQYGEAGVAMLEAMLAEIETARTELGLAD</sequence>
<evidence type="ECO:0000256" key="1">
    <source>
        <dbReference type="ARBA" id="ARBA00004196"/>
    </source>
</evidence>
<evidence type="ECO:0000256" key="5">
    <source>
        <dbReference type="SAM" id="SignalP"/>
    </source>
</evidence>
<evidence type="ECO:0000256" key="4">
    <source>
        <dbReference type="ARBA" id="ARBA00022729"/>
    </source>
</evidence>
<keyword evidence="3" id="KW-0813">Transport</keyword>
<keyword evidence="6" id="KW-0675">Receptor</keyword>
<gene>
    <name evidence="6" type="ORF">GGD89_003399</name>
</gene>
<evidence type="ECO:0000313" key="7">
    <source>
        <dbReference type="Proteomes" id="UP000554286"/>
    </source>
</evidence>
<dbReference type="RefSeq" id="WP_184047690.1">
    <property type="nucleotide sequence ID" value="NZ_JACIGK010000033.1"/>
</dbReference>
<dbReference type="GO" id="GO:0030288">
    <property type="term" value="C:outer membrane-bounded periplasmic space"/>
    <property type="evidence" value="ECO:0007669"/>
    <property type="project" value="InterPro"/>
</dbReference>
<dbReference type="PANTHER" id="PTHR33376">
    <property type="match status" value="1"/>
</dbReference>
<proteinExistence type="inferred from homology"/>
<accession>A0A7W6RG72</accession>
<dbReference type="CDD" id="cd13677">
    <property type="entry name" value="PBP2_TRAP_SBP_like_6"/>
    <property type="match status" value="1"/>
</dbReference>
<dbReference type="AlphaFoldDB" id="A0A7W6RG72"/>
<dbReference type="NCBIfam" id="NF037995">
    <property type="entry name" value="TRAP_S1"/>
    <property type="match status" value="1"/>
</dbReference>
<keyword evidence="7" id="KW-1185">Reference proteome</keyword>
<feature type="signal peptide" evidence="5">
    <location>
        <begin position="1"/>
        <end position="27"/>
    </location>
</feature>
<evidence type="ECO:0000313" key="6">
    <source>
        <dbReference type="EMBL" id="MBB4267750.1"/>
    </source>
</evidence>
<dbReference type="NCBIfam" id="TIGR00787">
    <property type="entry name" value="dctP"/>
    <property type="match status" value="1"/>
</dbReference>
<dbReference type="SUPFAM" id="SSF53850">
    <property type="entry name" value="Periplasmic binding protein-like II"/>
    <property type="match status" value="1"/>
</dbReference>
<comment type="caution">
    <text evidence="6">The sequence shown here is derived from an EMBL/GenBank/DDBJ whole genome shotgun (WGS) entry which is preliminary data.</text>
</comment>
<keyword evidence="4 5" id="KW-0732">Signal</keyword>
<dbReference type="EMBL" id="JACIGK010000033">
    <property type="protein sequence ID" value="MBB4267750.1"/>
    <property type="molecule type" value="Genomic_DNA"/>
</dbReference>
<reference evidence="6 7" key="1">
    <citation type="submission" date="2020-08" db="EMBL/GenBank/DDBJ databases">
        <title>Genome sequencing of Purple Non-Sulfur Bacteria from various extreme environments.</title>
        <authorList>
            <person name="Mayer M."/>
        </authorList>
    </citation>
    <scope>NUCLEOTIDE SEQUENCE [LARGE SCALE GENOMIC DNA]</scope>
    <source>
        <strain evidence="6 7">JA131</strain>
    </source>
</reference>
<name>A0A7W6RG72_9PROT</name>
<dbReference type="PIRSF" id="PIRSF006470">
    <property type="entry name" value="DctB"/>
    <property type="match status" value="1"/>
</dbReference>
<dbReference type="PANTHER" id="PTHR33376:SF4">
    <property type="entry name" value="SIALIC ACID-BINDING PERIPLASMIC PROTEIN SIAP"/>
    <property type="match status" value="1"/>
</dbReference>
<evidence type="ECO:0000256" key="3">
    <source>
        <dbReference type="ARBA" id="ARBA00022448"/>
    </source>
</evidence>
<dbReference type="Pfam" id="PF03480">
    <property type="entry name" value="DctP"/>
    <property type="match status" value="1"/>
</dbReference>
<dbReference type="Gene3D" id="3.40.190.170">
    <property type="entry name" value="Bacterial extracellular solute-binding protein, family 7"/>
    <property type="match status" value="1"/>
</dbReference>
<dbReference type="InterPro" id="IPR018389">
    <property type="entry name" value="DctP_fam"/>
</dbReference>
<evidence type="ECO:0000256" key="2">
    <source>
        <dbReference type="ARBA" id="ARBA00009023"/>
    </source>
</evidence>
<dbReference type="Proteomes" id="UP000554286">
    <property type="component" value="Unassembled WGS sequence"/>
</dbReference>
<feature type="chain" id="PRO_5030959506" evidence="5">
    <location>
        <begin position="28"/>
        <end position="354"/>
    </location>
</feature>
<dbReference type="InterPro" id="IPR004682">
    <property type="entry name" value="TRAP_DctP"/>
</dbReference>
<dbReference type="GO" id="GO:0055085">
    <property type="term" value="P:transmembrane transport"/>
    <property type="evidence" value="ECO:0007669"/>
    <property type="project" value="InterPro"/>
</dbReference>